<gene>
    <name evidence="1" type="ORF">DAA48_21010</name>
</gene>
<reference evidence="1 2" key="1">
    <citation type="submission" date="2018-03" db="EMBL/GenBank/DDBJ databases">
        <title>Aeromonas veronii whole genome sequencing and analysis.</title>
        <authorList>
            <person name="Xie H."/>
            <person name="Liu T."/>
            <person name="Wang K."/>
        </authorList>
    </citation>
    <scope>NUCLEOTIDE SEQUENCE [LARGE SCALE GENOMIC DNA]</scope>
    <source>
        <strain evidence="1 2">XH.VA.1</strain>
    </source>
</reference>
<accession>A0A2T4MWG6</accession>
<sequence length="71" mass="7545">MENRKLLVLKMVNLALSEVEFNGGLPPGADDFVALVTQYGGGASVTREEVEAVLNRPLKELVDVCVAGTSL</sequence>
<name>A0A2T4MWG6_AERVE</name>
<dbReference type="AlphaFoldDB" id="A0A2T4MWG6"/>
<comment type="caution">
    <text evidence="1">The sequence shown here is derived from an EMBL/GenBank/DDBJ whole genome shotgun (WGS) entry which is preliminary data.</text>
</comment>
<protein>
    <submittedName>
        <fullName evidence="1">Uncharacterized protein</fullName>
    </submittedName>
</protein>
<dbReference type="Proteomes" id="UP000241986">
    <property type="component" value="Unassembled WGS sequence"/>
</dbReference>
<proteinExistence type="predicted"/>
<organism evidence="1 2">
    <name type="scientific">Aeromonas veronii</name>
    <dbReference type="NCBI Taxonomy" id="654"/>
    <lineage>
        <taxon>Bacteria</taxon>
        <taxon>Pseudomonadati</taxon>
        <taxon>Pseudomonadota</taxon>
        <taxon>Gammaproteobacteria</taxon>
        <taxon>Aeromonadales</taxon>
        <taxon>Aeromonadaceae</taxon>
        <taxon>Aeromonas</taxon>
    </lineage>
</organism>
<evidence type="ECO:0000313" key="2">
    <source>
        <dbReference type="Proteomes" id="UP000241986"/>
    </source>
</evidence>
<dbReference type="RefSeq" id="WP_107684548.1">
    <property type="nucleotide sequence ID" value="NZ_PZKL01000045.1"/>
</dbReference>
<dbReference type="EMBL" id="PZKL01000045">
    <property type="protein sequence ID" value="PTH78923.1"/>
    <property type="molecule type" value="Genomic_DNA"/>
</dbReference>
<evidence type="ECO:0000313" key="1">
    <source>
        <dbReference type="EMBL" id="PTH78923.1"/>
    </source>
</evidence>